<dbReference type="GO" id="GO:0042803">
    <property type="term" value="F:protein homodimerization activity"/>
    <property type="evidence" value="ECO:0007669"/>
    <property type="project" value="InterPro"/>
</dbReference>
<reference evidence="2 3" key="1">
    <citation type="submission" date="2020-04" db="EMBL/GenBank/DDBJ databases">
        <title>MicrobeNet Type strains.</title>
        <authorList>
            <person name="Nicholson A.C."/>
        </authorList>
    </citation>
    <scope>NUCLEOTIDE SEQUENCE [LARGE SCALE GENOMIC DNA]</scope>
    <source>
        <strain evidence="2 3">DSM 44956</strain>
    </source>
</reference>
<dbReference type="InterPro" id="IPR000740">
    <property type="entry name" value="GrpE"/>
</dbReference>
<dbReference type="PRINTS" id="PR00773">
    <property type="entry name" value="GRPEPROTEIN"/>
</dbReference>
<organism evidence="2 3">
    <name type="scientific">Nocardia gamkensis</name>
    <dbReference type="NCBI Taxonomy" id="352869"/>
    <lineage>
        <taxon>Bacteria</taxon>
        <taxon>Bacillati</taxon>
        <taxon>Actinomycetota</taxon>
        <taxon>Actinomycetes</taxon>
        <taxon>Mycobacteriales</taxon>
        <taxon>Nocardiaceae</taxon>
        <taxon>Nocardia</taxon>
    </lineage>
</organism>
<dbReference type="GO" id="GO:0006457">
    <property type="term" value="P:protein folding"/>
    <property type="evidence" value="ECO:0007669"/>
    <property type="project" value="InterPro"/>
</dbReference>
<dbReference type="SUPFAM" id="SSF51064">
    <property type="entry name" value="Head domain of nucleotide exchange factor GrpE"/>
    <property type="match status" value="1"/>
</dbReference>
<keyword evidence="1" id="KW-0143">Chaperone</keyword>
<dbReference type="EMBL" id="JAAXOS010000005">
    <property type="protein sequence ID" value="NKY27044.1"/>
    <property type="molecule type" value="Genomic_DNA"/>
</dbReference>
<evidence type="ECO:0000313" key="2">
    <source>
        <dbReference type="EMBL" id="NKY27044.1"/>
    </source>
</evidence>
<dbReference type="InterPro" id="IPR009012">
    <property type="entry name" value="GrpE_head"/>
</dbReference>
<evidence type="ECO:0000313" key="3">
    <source>
        <dbReference type="Proteomes" id="UP000540698"/>
    </source>
</evidence>
<sequence length="170" mass="18887">MTAPPGTDDPLTTLAGEIAQLRDLFHRRLLEDKAKNRALDDLHEQLSLARGGFAEQLLAPLFRELLMLVDRVASLNDEHDEVLGSIVDELHEVLERRGVRRVPARADFDPDIHEAVAAEASGRSPGSVLRVVRPGYVMGARLLRPEQVVVAARSARSESVETESHIERFE</sequence>
<dbReference type="Pfam" id="PF01025">
    <property type="entry name" value="GrpE"/>
    <property type="match status" value="1"/>
</dbReference>
<comment type="caution">
    <text evidence="2">The sequence shown here is derived from an EMBL/GenBank/DDBJ whole genome shotgun (WGS) entry which is preliminary data.</text>
</comment>
<dbReference type="Gene3D" id="2.30.22.10">
    <property type="entry name" value="Head domain of nucleotide exchange factor GrpE"/>
    <property type="match status" value="1"/>
</dbReference>
<dbReference type="GO" id="GO:0051087">
    <property type="term" value="F:protein-folding chaperone binding"/>
    <property type="evidence" value="ECO:0007669"/>
    <property type="project" value="InterPro"/>
</dbReference>
<dbReference type="AlphaFoldDB" id="A0A7X6L3A5"/>
<dbReference type="RefSeq" id="WP_062969751.1">
    <property type="nucleotide sequence ID" value="NZ_JAAXOS010000005.1"/>
</dbReference>
<gene>
    <name evidence="2" type="primary">grpE</name>
    <name evidence="2" type="ORF">HGB38_12545</name>
</gene>
<evidence type="ECO:0000256" key="1">
    <source>
        <dbReference type="ARBA" id="ARBA00023186"/>
    </source>
</evidence>
<dbReference type="GO" id="GO:0000774">
    <property type="term" value="F:adenyl-nucleotide exchange factor activity"/>
    <property type="evidence" value="ECO:0007669"/>
    <property type="project" value="InterPro"/>
</dbReference>
<name>A0A7X6L3A5_9NOCA</name>
<accession>A0A7X6L3A5</accession>
<proteinExistence type="predicted"/>
<keyword evidence="3" id="KW-1185">Reference proteome</keyword>
<protein>
    <submittedName>
        <fullName evidence="2">Nucleotide exchange factor GrpE</fullName>
    </submittedName>
</protein>
<dbReference type="Proteomes" id="UP000540698">
    <property type="component" value="Unassembled WGS sequence"/>
</dbReference>